<evidence type="ECO:0000256" key="1">
    <source>
        <dbReference type="ARBA" id="ARBA00004651"/>
    </source>
</evidence>
<evidence type="ECO:0000256" key="4">
    <source>
        <dbReference type="ARBA" id="ARBA00022692"/>
    </source>
</evidence>
<keyword evidence="4 8" id="KW-0812">Transmembrane</keyword>
<keyword evidence="10" id="KW-1185">Reference proteome</keyword>
<proteinExistence type="inferred from homology"/>
<gene>
    <name evidence="9" type="ORF">QQ020_01170</name>
</gene>
<evidence type="ECO:0000256" key="6">
    <source>
        <dbReference type="ARBA" id="ARBA00023136"/>
    </source>
</evidence>
<dbReference type="Proteomes" id="UP001172083">
    <property type="component" value="Unassembled WGS sequence"/>
</dbReference>
<reference evidence="9" key="1">
    <citation type="submission" date="2023-06" db="EMBL/GenBank/DDBJ databases">
        <title>Genomic of Agaribacillus aureum.</title>
        <authorList>
            <person name="Wang G."/>
        </authorList>
    </citation>
    <scope>NUCLEOTIDE SEQUENCE</scope>
    <source>
        <strain evidence="9">BMA12</strain>
    </source>
</reference>
<dbReference type="GO" id="GO:0016757">
    <property type="term" value="F:glycosyltransferase activity"/>
    <property type="evidence" value="ECO:0007669"/>
    <property type="project" value="UniProtKB-KW"/>
</dbReference>
<keyword evidence="2" id="KW-1003">Cell membrane</keyword>
<dbReference type="Pfam" id="PF09594">
    <property type="entry name" value="GT87"/>
    <property type="match status" value="1"/>
</dbReference>
<evidence type="ECO:0000256" key="5">
    <source>
        <dbReference type="ARBA" id="ARBA00022989"/>
    </source>
</evidence>
<keyword evidence="9" id="KW-0328">Glycosyltransferase</keyword>
<feature type="transmembrane region" description="Helical" evidence="8">
    <location>
        <begin position="306"/>
        <end position="330"/>
    </location>
</feature>
<comment type="subcellular location">
    <subcellularLocation>
        <location evidence="1">Cell membrane</location>
        <topology evidence="1">Multi-pass membrane protein</topology>
    </subcellularLocation>
</comment>
<dbReference type="RefSeq" id="WP_346755970.1">
    <property type="nucleotide sequence ID" value="NZ_JAUJEB010000001.1"/>
</dbReference>
<name>A0ABT8KYR7_9BACT</name>
<evidence type="ECO:0000313" key="9">
    <source>
        <dbReference type="EMBL" id="MDN5210627.1"/>
    </source>
</evidence>
<keyword evidence="5 8" id="KW-1133">Transmembrane helix</keyword>
<evidence type="ECO:0000256" key="8">
    <source>
        <dbReference type="SAM" id="Phobius"/>
    </source>
</evidence>
<feature type="transmembrane region" description="Helical" evidence="8">
    <location>
        <begin position="31"/>
        <end position="49"/>
    </location>
</feature>
<feature type="transmembrane region" description="Helical" evidence="8">
    <location>
        <begin position="146"/>
        <end position="179"/>
    </location>
</feature>
<dbReference type="EMBL" id="JAUJEB010000001">
    <property type="protein sequence ID" value="MDN5210627.1"/>
    <property type="molecule type" value="Genomic_DNA"/>
</dbReference>
<feature type="transmembrane region" description="Helical" evidence="8">
    <location>
        <begin position="365"/>
        <end position="381"/>
    </location>
</feature>
<comment type="caution">
    <text evidence="9">The sequence shown here is derived from an EMBL/GenBank/DDBJ whole genome shotgun (WGS) entry which is preliminary data.</text>
</comment>
<evidence type="ECO:0000313" key="10">
    <source>
        <dbReference type="Proteomes" id="UP001172083"/>
    </source>
</evidence>
<sequence>MQILTNTLNFIANAGDYFERTDEKTRRLKRILSILLVLILLGLWANMVIRATRGHGSQYDDFTEFSRDLLFNQINVYEVYDLDVTSIGKYPPFFAMVYAPLVPLPLPLGAAIWFLFSAVMMVLAAKAAVSMVMRFSGIASMPHQTALWAVPLALIGVVTITNLETSQVNIFIFSLVLLGLDQFSKNKDMQAGLLLGIATAIKITPGLFIAYFFYKRSWKMVFWASAGVLICWGVVLPLALTPSRFLPVLTSWLDIFLSFITEGTIAEGVTGFRHTNQSLSAVIYRFFTDTPANGGFENLYVNILNLSYATAGWIMKILKIGILVGLALVCRAPMKGRKDPRIPLELSLVAIATLYLSPISWINHYIVMILPFVVAYFFVQSRKPLDQQGHKMLVALAWSAFLVAMIHPLIMTVSLPFFGSMLMVIFLIKGMGWLKPSTEVVT</sequence>
<evidence type="ECO:0000256" key="3">
    <source>
        <dbReference type="ARBA" id="ARBA00022679"/>
    </source>
</evidence>
<feature type="transmembrane region" description="Helical" evidence="8">
    <location>
        <begin position="221"/>
        <end position="240"/>
    </location>
</feature>
<feature type="transmembrane region" description="Helical" evidence="8">
    <location>
        <begin position="191"/>
        <end position="214"/>
    </location>
</feature>
<feature type="transmembrane region" description="Helical" evidence="8">
    <location>
        <begin position="417"/>
        <end position="434"/>
    </location>
</feature>
<dbReference type="EC" id="2.4.-.-" evidence="9"/>
<evidence type="ECO:0000256" key="7">
    <source>
        <dbReference type="ARBA" id="ARBA00024033"/>
    </source>
</evidence>
<organism evidence="9 10">
    <name type="scientific">Agaribacillus aureus</name>
    <dbReference type="NCBI Taxonomy" id="3051825"/>
    <lineage>
        <taxon>Bacteria</taxon>
        <taxon>Pseudomonadati</taxon>
        <taxon>Bacteroidota</taxon>
        <taxon>Cytophagia</taxon>
        <taxon>Cytophagales</taxon>
        <taxon>Splendidivirgaceae</taxon>
        <taxon>Agaribacillus</taxon>
    </lineage>
</organism>
<accession>A0ABT8KYR7</accession>
<keyword evidence="6 8" id="KW-0472">Membrane</keyword>
<keyword evidence="3 9" id="KW-0808">Transferase</keyword>
<feature type="transmembrane region" description="Helical" evidence="8">
    <location>
        <begin position="106"/>
        <end position="125"/>
    </location>
</feature>
<protein>
    <submittedName>
        <fullName evidence="9">Glycosyltransferase family 87 protein</fullName>
        <ecNumber evidence="9">2.4.-.-</ecNumber>
    </submittedName>
</protein>
<dbReference type="InterPro" id="IPR018584">
    <property type="entry name" value="GT87"/>
</dbReference>
<evidence type="ECO:0000256" key="2">
    <source>
        <dbReference type="ARBA" id="ARBA00022475"/>
    </source>
</evidence>
<comment type="similarity">
    <text evidence="7">Belongs to the glycosyltransferase 87 family.</text>
</comment>